<reference evidence="1 2" key="1">
    <citation type="submission" date="2018-11" db="EMBL/GenBank/DDBJ databases">
        <title>Chitinophaga lutea sp.nov., isolate from arsenic contaminated soil.</title>
        <authorList>
            <person name="Zong Y."/>
        </authorList>
    </citation>
    <scope>NUCLEOTIDE SEQUENCE [LARGE SCALE GENOMIC DNA]</scope>
    <source>
        <strain evidence="1 2">ZY74</strain>
    </source>
</reference>
<dbReference type="EMBL" id="RPDH01000002">
    <property type="protein sequence ID" value="RPE08151.1"/>
    <property type="molecule type" value="Genomic_DNA"/>
</dbReference>
<organism evidence="1 2">
    <name type="scientific">Chitinophaga lutea</name>
    <dbReference type="NCBI Taxonomy" id="2488634"/>
    <lineage>
        <taxon>Bacteria</taxon>
        <taxon>Pseudomonadati</taxon>
        <taxon>Bacteroidota</taxon>
        <taxon>Chitinophagia</taxon>
        <taxon>Chitinophagales</taxon>
        <taxon>Chitinophagaceae</taxon>
        <taxon>Chitinophaga</taxon>
    </lineage>
</organism>
<dbReference type="NCBIfam" id="TIGR04192">
    <property type="entry name" value="GRASP_w_spasm"/>
    <property type="match status" value="1"/>
</dbReference>
<keyword evidence="2" id="KW-1185">Reference proteome</keyword>
<accession>A0A3N4PT17</accession>
<dbReference type="Gene3D" id="3.30.470.20">
    <property type="entry name" value="ATP-grasp fold, B domain"/>
    <property type="match status" value="1"/>
</dbReference>
<comment type="caution">
    <text evidence="1">The sequence shown here is derived from an EMBL/GenBank/DDBJ whole genome shotgun (WGS) entry which is preliminary data.</text>
</comment>
<name>A0A3N4PT17_9BACT</name>
<protein>
    <submittedName>
        <fullName evidence="1">Grasp-with-spasm system ATP-grasp peptide maturase</fullName>
    </submittedName>
</protein>
<gene>
    <name evidence="1" type="primary">gwsG</name>
    <name evidence="1" type="ORF">EGT74_13870</name>
</gene>
<evidence type="ECO:0000313" key="1">
    <source>
        <dbReference type="EMBL" id="RPE08151.1"/>
    </source>
</evidence>
<sequence length="337" mass="38731">MKTFSMVVIFGRLDDASTTFVAEWIHSFGKEYVILNTDDERGQFVRYSSPEKALVFEKESRTVNLLDVESVWVRRNGMSQKAFGRHQEDINLNVFFDKTNRAQQHITKETNVLIEYIHDAVSKNCDRVLGAYRQGDVNKLVILDIAEKCGLSVPVNHIVSKKSQIAALLKQGRKLITKPLSQGVYAFTDTIAYFSYVENITEKNLRDIPDTFFPSWLQEKVEKKYELRVFYFLGKCYSMAIFSQEHEATSTDFRRSNDETPTRHVPFQLPPEVEGKITDLMNAIHLNTGSIDIIVDVHDNYVFLEVNPVGQFAMTSYPCNYYLEKLVAGYLCEKNIG</sequence>
<proteinExistence type="predicted"/>
<dbReference type="SUPFAM" id="SSF56059">
    <property type="entry name" value="Glutathione synthetase ATP-binding domain-like"/>
    <property type="match status" value="1"/>
</dbReference>
<dbReference type="Proteomes" id="UP000278351">
    <property type="component" value="Unassembled WGS sequence"/>
</dbReference>
<dbReference type="AlphaFoldDB" id="A0A3N4PT17"/>
<evidence type="ECO:0000313" key="2">
    <source>
        <dbReference type="Proteomes" id="UP000278351"/>
    </source>
</evidence>
<dbReference type="InterPro" id="IPR026455">
    <property type="entry name" value="GRASP_w_spasm"/>
</dbReference>